<gene>
    <name evidence="2" type="ORF">J2W68_002217</name>
</gene>
<accession>A0ABU1XXJ1</accession>
<dbReference type="Gene3D" id="1.10.405.20">
    <property type="match status" value="1"/>
</dbReference>
<dbReference type="Pfam" id="PF01593">
    <property type="entry name" value="Amino_oxidase"/>
    <property type="match status" value="1"/>
</dbReference>
<feature type="domain" description="Amine oxidase" evidence="1">
    <location>
        <begin position="12"/>
        <end position="266"/>
    </location>
</feature>
<name>A0ABU1XXJ1_9GAMM</name>
<evidence type="ECO:0000313" key="2">
    <source>
        <dbReference type="EMBL" id="MDR7193480.1"/>
    </source>
</evidence>
<dbReference type="InterPro" id="IPR050464">
    <property type="entry name" value="Zeta_carotene_desat/Oxidored"/>
</dbReference>
<dbReference type="Gene3D" id="3.50.50.60">
    <property type="entry name" value="FAD/NAD(P)-binding domain"/>
    <property type="match status" value="1"/>
</dbReference>
<protein>
    <submittedName>
        <fullName evidence="2">NAD/FAD-binding protein</fullName>
    </submittedName>
</protein>
<dbReference type="RefSeq" id="WP_310235741.1">
    <property type="nucleotide sequence ID" value="NZ_JAVDWO010000008.1"/>
</dbReference>
<dbReference type="SUPFAM" id="SSF51905">
    <property type="entry name" value="FAD/NAD(P)-binding domain"/>
    <property type="match status" value="1"/>
</dbReference>
<dbReference type="InterPro" id="IPR002937">
    <property type="entry name" value="Amino_oxidase"/>
</dbReference>
<dbReference type="EMBL" id="JAVDWO010000008">
    <property type="protein sequence ID" value="MDR7193480.1"/>
    <property type="molecule type" value="Genomic_DNA"/>
</dbReference>
<dbReference type="Gene3D" id="3.30.70.1990">
    <property type="match status" value="1"/>
</dbReference>
<dbReference type="Proteomes" id="UP001256588">
    <property type="component" value="Unassembled WGS sequence"/>
</dbReference>
<keyword evidence="3" id="KW-1185">Reference proteome</keyword>
<dbReference type="PANTHER" id="PTHR42923">
    <property type="entry name" value="PROTOPORPHYRINOGEN OXIDASE"/>
    <property type="match status" value="1"/>
</dbReference>
<proteinExistence type="predicted"/>
<reference evidence="2 3" key="1">
    <citation type="submission" date="2023-07" db="EMBL/GenBank/DDBJ databases">
        <title>Sorghum-associated microbial communities from plants grown in Nebraska, USA.</title>
        <authorList>
            <person name="Schachtman D."/>
        </authorList>
    </citation>
    <scope>NUCLEOTIDE SEQUENCE [LARGE SCALE GENOMIC DNA]</scope>
    <source>
        <strain evidence="2 3">4099</strain>
    </source>
</reference>
<dbReference type="PANTHER" id="PTHR42923:SF17">
    <property type="entry name" value="AMINE OXIDASE DOMAIN-CONTAINING PROTEIN"/>
    <property type="match status" value="1"/>
</dbReference>
<sequence>MSQRIAVVGSGIAGLATAWWLSQRHAVTLFEADTRLGGHTHTHAVRMGGREYAVDTGFIVFNPQHYPLLSGLFESLDVASQPTTMSFSVHNEADGLEYNATSLDTLFCQRRNLLSPRFWGMLRDLKRFYREAPALLDGDDAGPTLGEYLQANRYGAAFRDLHLVPMASALWSSPSAGILEFPARYLVQFMANHHMLQLTGRPEWRVVRGGSSRYIDALRARWSVTERVGCRVDAVRRDTAGVHVVSAAGSERFDQIVLACHSDQALALLHDAGAAERSILGAIRYQTNETVLHTDARLLPRDRKAWAAWNAHVPATADAACTVSYCMHQLQSLDTPEPLVVTLNRSEAIDPAKVIARMRYAHPVYDAAMVAAQGRRDEIQGQRRTWYAGAYWGWGFHEDGIRSAAQVARAFGLGPLAAAGRAQAMPMPVSAVA</sequence>
<evidence type="ECO:0000259" key="1">
    <source>
        <dbReference type="Pfam" id="PF01593"/>
    </source>
</evidence>
<evidence type="ECO:0000313" key="3">
    <source>
        <dbReference type="Proteomes" id="UP001256588"/>
    </source>
</evidence>
<comment type="caution">
    <text evidence="2">The sequence shown here is derived from an EMBL/GenBank/DDBJ whole genome shotgun (WGS) entry which is preliminary data.</text>
</comment>
<dbReference type="InterPro" id="IPR036188">
    <property type="entry name" value="FAD/NAD-bd_sf"/>
</dbReference>
<organism evidence="2 3">
    <name type="scientific">Luteimonas terrae</name>
    <dbReference type="NCBI Taxonomy" id="1530191"/>
    <lineage>
        <taxon>Bacteria</taxon>
        <taxon>Pseudomonadati</taxon>
        <taxon>Pseudomonadota</taxon>
        <taxon>Gammaproteobacteria</taxon>
        <taxon>Lysobacterales</taxon>
        <taxon>Lysobacteraceae</taxon>
        <taxon>Luteimonas</taxon>
    </lineage>
</organism>